<gene>
    <name evidence="4" type="ORF">C7T94_10435</name>
</gene>
<dbReference type="SUPFAM" id="SSF56003">
    <property type="entry name" value="Molybdenum cofactor-binding domain"/>
    <property type="match status" value="1"/>
</dbReference>
<evidence type="ECO:0000313" key="5">
    <source>
        <dbReference type="Proteomes" id="UP000240912"/>
    </source>
</evidence>
<dbReference type="SUPFAM" id="SSF54665">
    <property type="entry name" value="CO dehydrogenase molybdoprotein N-domain-like"/>
    <property type="match status" value="1"/>
</dbReference>
<dbReference type="RefSeq" id="WP_107215293.1">
    <property type="nucleotide sequence ID" value="NZ_KZ686269.1"/>
</dbReference>
<comment type="caution">
    <text evidence="4">The sequence shown here is derived from an EMBL/GenBank/DDBJ whole genome shotgun (WGS) entry which is preliminary data.</text>
</comment>
<dbReference type="Gene3D" id="3.90.1170.50">
    <property type="entry name" value="Aldehyde oxidase/xanthine dehydrogenase, a/b hammerhead"/>
    <property type="match status" value="1"/>
</dbReference>
<dbReference type="Gene3D" id="3.30.365.10">
    <property type="entry name" value="Aldehyde oxidase/xanthine dehydrogenase, molybdopterin binding domain"/>
    <property type="match status" value="4"/>
</dbReference>
<evidence type="ECO:0000313" key="4">
    <source>
        <dbReference type="EMBL" id="PST83032.1"/>
    </source>
</evidence>
<reference evidence="4 5" key="1">
    <citation type="submission" date="2018-03" db="EMBL/GenBank/DDBJ databases">
        <authorList>
            <person name="Keele B.F."/>
        </authorList>
    </citation>
    <scope>NUCLEOTIDE SEQUENCE [LARGE SCALE GENOMIC DNA]</scope>
    <source>
        <strain evidence="4 5">YL28-9</strain>
    </source>
</reference>
<dbReference type="Pfam" id="PF01315">
    <property type="entry name" value="Ald_Xan_dh_C"/>
    <property type="match status" value="1"/>
</dbReference>
<dbReference type="Pfam" id="PF02738">
    <property type="entry name" value="MoCoBD_1"/>
    <property type="match status" value="1"/>
</dbReference>
<dbReference type="Pfam" id="PF20256">
    <property type="entry name" value="MoCoBD_2"/>
    <property type="match status" value="1"/>
</dbReference>
<dbReference type="GO" id="GO:0016491">
    <property type="term" value="F:oxidoreductase activity"/>
    <property type="evidence" value="ECO:0007669"/>
    <property type="project" value="UniProtKB-KW"/>
</dbReference>
<evidence type="ECO:0000256" key="2">
    <source>
        <dbReference type="ARBA" id="ARBA00023002"/>
    </source>
</evidence>
<dbReference type="InterPro" id="IPR036856">
    <property type="entry name" value="Ald_Oxase/Xan_DH_a/b_sf"/>
</dbReference>
<dbReference type="OrthoDB" id="9759099at2"/>
<dbReference type="InterPro" id="IPR037165">
    <property type="entry name" value="AldOxase/xan_DH_Mopterin-bd_sf"/>
</dbReference>
<evidence type="ECO:0000256" key="1">
    <source>
        <dbReference type="ARBA" id="ARBA00022505"/>
    </source>
</evidence>
<dbReference type="PANTHER" id="PTHR11908">
    <property type="entry name" value="XANTHINE DEHYDROGENASE"/>
    <property type="match status" value="1"/>
</dbReference>
<feature type="domain" description="Aldehyde oxidase/xanthine dehydrogenase a/b hammerhead" evidence="3">
    <location>
        <begin position="21"/>
        <end position="128"/>
    </location>
</feature>
<dbReference type="InterPro" id="IPR000674">
    <property type="entry name" value="Ald_Oxase/Xan_DH_a/b"/>
</dbReference>
<name>A0A2T3HKQ8_9SPHI</name>
<accession>A0A2T3HKQ8</accession>
<sequence>MSEKFLFPDDTDRVDGVAKVTGKARYFAEFDLPGLTYAVLVTSSITKGRITQLNTRNAARAPGVLAVVSHLNRPVTAGYESKEGPAMRIFYTDRIFFNGQPVAMVVADTFERATHAASLVEVGYEKEAFNTDFDGSLDQVKKPKNPAQGAYQRGEADAYKQAAVSVEATYTLPVETHNPMELHGILAFWNAADKLTVYAKTQGVKATQGTLARTFGLPAENVQVFSEFVGGGFGMALRTWPLEIGTVMAAKLVGRPVKLVITRDQMFTMVGNRPAAWQKIGLGASRNGRLTGITHHSLAQSSVYEDFMENITGMSKFMYGCENVNTTSGIVPLDLSVPIWMRGPGEATGAFALESAIDELAFKLNMDPLDFRVLNDPETDLEKNKPFSDKNLKEAYKRGAQAIGWKNRVQRPAQLTEGDWQIGYGVSTGVFGAFRRSATVRAVLNADGSLVLQSAASDIGPGTATGMVRIAAGVLGIPASSITFELGDSSLPPAPSQGGSSTLSTVGAAVNDVCLQLLGNLKELAVNAGLKADAPFADILKKNNLPYVEVTKESKGGAEQAKYSMYSFSIHFVQVKVHRRTGVVKVSRIVSVGDAGKIVSPKTAKSQMVGGAVGGMGMALTEEAVLDSRYGRYINNNFGDYHVPVNADVPDIEVIFIDKPDPHINPMGAKGMGEIALTGFSAAVANAVFNATGKRIRSLPITPDKVLQETAGV</sequence>
<dbReference type="Proteomes" id="UP000240912">
    <property type="component" value="Unassembled WGS sequence"/>
</dbReference>
<dbReference type="InterPro" id="IPR016208">
    <property type="entry name" value="Ald_Oxase/xanthine_DH-like"/>
</dbReference>
<dbReference type="AlphaFoldDB" id="A0A2T3HKQ8"/>
<organism evidence="4 5">
    <name type="scientific">Pedobacter yulinensis</name>
    <dbReference type="NCBI Taxonomy" id="2126353"/>
    <lineage>
        <taxon>Bacteria</taxon>
        <taxon>Pseudomonadati</taxon>
        <taxon>Bacteroidota</taxon>
        <taxon>Sphingobacteriia</taxon>
        <taxon>Sphingobacteriales</taxon>
        <taxon>Sphingobacteriaceae</taxon>
        <taxon>Pedobacter</taxon>
    </lineage>
</organism>
<dbReference type="PANTHER" id="PTHR11908:SF132">
    <property type="entry name" value="ALDEHYDE OXIDASE 1-RELATED"/>
    <property type="match status" value="1"/>
</dbReference>
<dbReference type="EMBL" id="PYLS01000005">
    <property type="protein sequence ID" value="PST83032.1"/>
    <property type="molecule type" value="Genomic_DNA"/>
</dbReference>
<dbReference type="SMART" id="SM01008">
    <property type="entry name" value="Ald_Xan_dh_C"/>
    <property type="match status" value="1"/>
</dbReference>
<dbReference type="InterPro" id="IPR008274">
    <property type="entry name" value="AldOxase/xan_DH_MoCoBD1"/>
</dbReference>
<keyword evidence="1" id="KW-0500">Molybdenum</keyword>
<evidence type="ECO:0000259" key="3">
    <source>
        <dbReference type="SMART" id="SM01008"/>
    </source>
</evidence>
<proteinExistence type="predicted"/>
<protein>
    <submittedName>
        <fullName evidence="4">Xanthine dehydrogenase family protein molybdopterin-binding subunit</fullName>
    </submittedName>
</protein>
<dbReference type="InterPro" id="IPR046867">
    <property type="entry name" value="AldOxase/xan_DH_MoCoBD2"/>
</dbReference>
<keyword evidence="2" id="KW-0560">Oxidoreductase</keyword>
<keyword evidence="5" id="KW-1185">Reference proteome</keyword>
<dbReference type="GO" id="GO:0005506">
    <property type="term" value="F:iron ion binding"/>
    <property type="evidence" value="ECO:0007669"/>
    <property type="project" value="InterPro"/>
</dbReference>